<dbReference type="CDD" id="cd06259">
    <property type="entry name" value="YdcF-like"/>
    <property type="match status" value="1"/>
</dbReference>
<dbReference type="Gene3D" id="3.40.50.620">
    <property type="entry name" value="HUPs"/>
    <property type="match status" value="1"/>
</dbReference>
<gene>
    <name evidence="2" type="ORF">KGQ19_04610</name>
</gene>
<dbReference type="RefSeq" id="WP_212007795.1">
    <property type="nucleotide sequence ID" value="NZ_JAAFYZ010000010.1"/>
</dbReference>
<proteinExistence type="predicted"/>
<dbReference type="InterPro" id="IPR003848">
    <property type="entry name" value="DUF218"/>
</dbReference>
<name>A0ABS5KIN1_9ACTN</name>
<evidence type="ECO:0000313" key="2">
    <source>
        <dbReference type="EMBL" id="MBS2546143.1"/>
    </source>
</evidence>
<protein>
    <submittedName>
        <fullName evidence="2">YdcF family protein</fullName>
    </submittedName>
</protein>
<dbReference type="Proteomes" id="UP000730482">
    <property type="component" value="Unassembled WGS sequence"/>
</dbReference>
<dbReference type="InterPro" id="IPR051599">
    <property type="entry name" value="Cell_Envelope_Assoc"/>
</dbReference>
<organism evidence="2 3">
    <name type="scientific">Catenulispora pinistramenti</name>
    <dbReference type="NCBI Taxonomy" id="2705254"/>
    <lineage>
        <taxon>Bacteria</taxon>
        <taxon>Bacillati</taxon>
        <taxon>Actinomycetota</taxon>
        <taxon>Actinomycetes</taxon>
        <taxon>Catenulisporales</taxon>
        <taxon>Catenulisporaceae</taxon>
        <taxon>Catenulispora</taxon>
    </lineage>
</organism>
<evidence type="ECO:0000313" key="3">
    <source>
        <dbReference type="Proteomes" id="UP000730482"/>
    </source>
</evidence>
<sequence length="220" mass="24353">MTAQDITDEHRRDAQTLWDYHRLGHEPRNTEAAIVLGSYDLGAARHAATLYHQGWFPLIVFTGATNDYTIDVFPQGEAVAFHTAAMQAGVPQSAMMIEDKATNSGANITLSRQLLIQAGIVPTSVTLIAMPFMERRAFATCRAQWPEVEVVCASQPITFADYLSSSADPRHVICDMVGDLQRIIEYPKYGYMIEQVVPEEVHAALKRLIVAGYDSVLPKS</sequence>
<dbReference type="PANTHER" id="PTHR30336">
    <property type="entry name" value="INNER MEMBRANE PROTEIN, PROBABLE PERMEASE"/>
    <property type="match status" value="1"/>
</dbReference>
<dbReference type="PANTHER" id="PTHR30336:SF20">
    <property type="entry name" value="DUF218 DOMAIN-CONTAINING PROTEIN"/>
    <property type="match status" value="1"/>
</dbReference>
<reference evidence="2 3" key="1">
    <citation type="submission" date="2020-02" db="EMBL/GenBank/DDBJ databases">
        <title>Acidophilic actinobacteria isolated from forest soil.</title>
        <authorList>
            <person name="Golinska P."/>
        </authorList>
    </citation>
    <scope>NUCLEOTIDE SEQUENCE [LARGE SCALE GENOMIC DNA]</scope>
    <source>
        <strain evidence="2 3">NL8</strain>
    </source>
</reference>
<accession>A0ABS5KIN1</accession>
<dbReference type="InterPro" id="IPR014729">
    <property type="entry name" value="Rossmann-like_a/b/a_fold"/>
</dbReference>
<feature type="domain" description="DUF218" evidence="1">
    <location>
        <begin position="32"/>
        <end position="161"/>
    </location>
</feature>
<evidence type="ECO:0000259" key="1">
    <source>
        <dbReference type="Pfam" id="PF02698"/>
    </source>
</evidence>
<dbReference type="Pfam" id="PF02698">
    <property type="entry name" value="DUF218"/>
    <property type="match status" value="1"/>
</dbReference>
<comment type="caution">
    <text evidence="2">The sequence shown here is derived from an EMBL/GenBank/DDBJ whole genome shotgun (WGS) entry which is preliminary data.</text>
</comment>
<keyword evidence="3" id="KW-1185">Reference proteome</keyword>
<dbReference type="EMBL" id="JAAFYZ010000010">
    <property type="protein sequence ID" value="MBS2546143.1"/>
    <property type="molecule type" value="Genomic_DNA"/>
</dbReference>